<dbReference type="GO" id="GO:0016020">
    <property type="term" value="C:membrane"/>
    <property type="evidence" value="ECO:0007669"/>
    <property type="project" value="UniProtKB-SubCell"/>
</dbReference>
<keyword evidence="5" id="KW-1133">Transmembrane helix</keyword>
<keyword evidence="5" id="KW-0732">Signal</keyword>
<sequence>MMGGLRVFLLFAFLSSCMAAKFAMFPMPFGRSHFLFVSKLGLELSARGHEVKIYVGLSSRSFSESPLTQFFNDTKSSSKLTKHTSRGSKYEASTNPRIMLATLYDMQSSYCDEMLADSQLMEEVSHVDLVVGEFIYLCSALVADRFSLPHVLLSPGPLNLPMAFAVNLPSSPSYSSQFGNSVLNTQWSLFDRATNLLYWAFAYFSYSHDLCASFGHVKAKHNIKPEKSIQETLSKVDMVISQVPFGFGLEDPRSVYPNELEQFMQGSGDEGVILVSFGSVVGYNFGVDERILQVMAEAFSKLPQKVIWKLNDNVKLISWLPQNDILGHNKTRLFIAHAGINGLLESIYHGIPMICSPFFGDQFSNALMAQKSGFAEAITLGTISSQELIDVIGKVINTPRYRETARRISKSIKLLPRQPVKEAADWVEYTQAQGGLEFLRPRALDMSFYQLYNLDILLLVSSVLSVILYIAYIFLKVVVKRLFKSSKKQKTK</sequence>
<dbReference type="PANTHER" id="PTHR48043">
    <property type="entry name" value="EG:EG0003.4 PROTEIN-RELATED"/>
    <property type="match status" value="1"/>
</dbReference>
<dbReference type="GO" id="GO:0015020">
    <property type="term" value="F:glucuronosyltransferase activity"/>
    <property type="evidence" value="ECO:0007669"/>
    <property type="project" value="UniProtKB-EC"/>
</dbReference>
<evidence type="ECO:0000256" key="2">
    <source>
        <dbReference type="ARBA" id="ARBA00022676"/>
    </source>
</evidence>
<comment type="catalytic activity">
    <reaction evidence="5">
        <text>glucuronate acceptor + UDP-alpha-D-glucuronate = acceptor beta-D-glucuronoside + UDP + H(+)</text>
        <dbReference type="Rhea" id="RHEA:21032"/>
        <dbReference type="ChEBI" id="CHEBI:15378"/>
        <dbReference type="ChEBI" id="CHEBI:58052"/>
        <dbReference type="ChEBI" id="CHEBI:58223"/>
        <dbReference type="ChEBI" id="CHEBI:132367"/>
        <dbReference type="ChEBI" id="CHEBI:132368"/>
        <dbReference type="EC" id="2.4.1.17"/>
    </reaction>
</comment>
<dbReference type="FunFam" id="3.40.50.2000:FF:000021">
    <property type="entry name" value="UDP-glucuronosyltransferase"/>
    <property type="match status" value="1"/>
</dbReference>
<dbReference type="PROSITE" id="PS51257">
    <property type="entry name" value="PROKAR_LIPOPROTEIN"/>
    <property type="match status" value="1"/>
</dbReference>
<accession>A0AAD9QTG7</accession>
<keyword evidence="7" id="KW-1185">Reference proteome</keyword>
<dbReference type="InterPro" id="IPR035595">
    <property type="entry name" value="UDP_glycos_trans_CS"/>
</dbReference>
<feature type="transmembrane region" description="Helical" evidence="5">
    <location>
        <begin position="456"/>
        <end position="479"/>
    </location>
</feature>
<feature type="chain" id="PRO_5041778196" description="UDP-glucuronosyltransferase" evidence="5">
    <location>
        <begin position="20"/>
        <end position="492"/>
    </location>
</feature>
<name>A0AAD9QTG7_ACRCE</name>
<dbReference type="PROSITE" id="PS00375">
    <property type="entry name" value="UDPGT"/>
    <property type="match status" value="1"/>
</dbReference>
<comment type="similarity">
    <text evidence="1 4">Belongs to the UDP-glycosyltransferase family.</text>
</comment>
<evidence type="ECO:0000313" key="6">
    <source>
        <dbReference type="EMBL" id="KAK2567114.1"/>
    </source>
</evidence>
<dbReference type="Proteomes" id="UP001249851">
    <property type="component" value="Unassembled WGS sequence"/>
</dbReference>
<keyword evidence="5" id="KW-0812">Transmembrane</keyword>
<evidence type="ECO:0000256" key="4">
    <source>
        <dbReference type="RuleBase" id="RU003718"/>
    </source>
</evidence>
<comment type="caution">
    <text evidence="6">The sequence shown here is derived from an EMBL/GenBank/DDBJ whole genome shotgun (WGS) entry which is preliminary data.</text>
</comment>
<dbReference type="Pfam" id="PF00201">
    <property type="entry name" value="UDPGT"/>
    <property type="match status" value="1"/>
</dbReference>
<keyword evidence="5" id="KW-0472">Membrane</keyword>
<dbReference type="AlphaFoldDB" id="A0AAD9QTG7"/>
<proteinExistence type="inferred from homology"/>
<evidence type="ECO:0000256" key="3">
    <source>
        <dbReference type="ARBA" id="ARBA00022679"/>
    </source>
</evidence>
<evidence type="ECO:0000313" key="7">
    <source>
        <dbReference type="Proteomes" id="UP001249851"/>
    </source>
</evidence>
<dbReference type="PANTHER" id="PTHR48043:SF145">
    <property type="entry name" value="FI06409P-RELATED"/>
    <property type="match status" value="1"/>
</dbReference>
<evidence type="ECO:0000256" key="1">
    <source>
        <dbReference type="ARBA" id="ARBA00009995"/>
    </source>
</evidence>
<dbReference type="InterPro" id="IPR050271">
    <property type="entry name" value="UDP-glycosyltransferase"/>
</dbReference>
<dbReference type="EC" id="2.4.1.17" evidence="5"/>
<comment type="subcellular location">
    <subcellularLocation>
        <location evidence="5">Membrane</location>
        <topology evidence="5">Single-pass membrane protein</topology>
    </subcellularLocation>
</comment>
<gene>
    <name evidence="6" type="ORF">P5673_008913</name>
</gene>
<organism evidence="6 7">
    <name type="scientific">Acropora cervicornis</name>
    <name type="common">Staghorn coral</name>
    <dbReference type="NCBI Taxonomy" id="6130"/>
    <lineage>
        <taxon>Eukaryota</taxon>
        <taxon>Metazoa</taxon>
        <taxon>Cnidaria</taxon>
        <taxon>Anthozoa</taxon>
        <taxon>Hexacorallia</taxon>
        <taxon>Scleractinia</taxon>
        <taxon>Astrocoeniina</taxon>
        <taxon>Acroporidae</taxon>
        <taxon>Acropora</taxon>
    </lineage>
</organism>
<keyword evidence="3 4" id="KW-0808">Transferase</keyword>
<reference evidence="6" key="1">
    <citation type="journal article" date="2023" name="G3 (Bethesda)">
        <title>Whole genome assembly and annotation of the endangered Caribbean coral Acropora cervicornis.</title>
        <authorList>
            <person name="Selwyn J.D."/>
            <person name="Vollmer S.V."/>
        </authorList>
    </citation>
    <scope>NUCLEOTIDE SEQUENCE</scope>
    <source>
        <strain evidence="6">K2</strain>
    </source>
</reference>
<evidence type="ECO:0000256" key="5">
    <source>
        <dbReference type="RuleBase" id="RU362059"/>
    </source>
</evidence>
<reference evidence="6" key="2">
    <citation type="journal article" date="2023" name="Science">
        <title>Genomic signatures of disease resistance in endangered staghorn corals.</title>
        <authorList>
            <person name="Vollmer S.V."/>
            <person name="Selwyn J.D."/>
            <person name="Despard B.A."/>
            <person name="Roesel C.L."/>
        </authorList>
    </citation>
    <scope>NUCLEOTIDE SEQUENCE</scope>
    <source>
        <strain evidence="6">K2</strain>
    </source>
</reference>
<protein>
    <recommendedName>
        <fullName evidence="5">UDP-glucuronosyltransferase</fullName>
        <ecNumber evidence="5">2.4.1.17</ecNumber>
    </recommendedName>
</protein>
<dbReference type="EMBL" id="JARQWQ010000015">
    <property type="protein sequence ID" value="KAK2567114.1"/>
    <property type="molecule type" value="Genomic_DNA"/>
</dbReference>
<keyword evidence="2 4" id="KW-0328">Glycosyltransferase</keyword>
<feature type="signal peptide" evidence="5">
    <location>
        <begin position="1"/>
        <end position="19"/>
    </location>
</feature>
<dbReference type="SUPFAM" id="SSF53756">
    <property type="entry name" value="UDP-Glycosyltransferase/glycogen phosphorylase"/>
    <property type="match status" value="1"/>
</dbReference>
<dbReference type="InterPro" id="IPR002213">
    <property type="entry name" value="UDP_glucos_trans"/>
</dbReference>
<dbReference type="Gene3D" id="3.40.50.2000">
    <property type="entry name" value="Glycogen Phosphorylase B"/>
    <property type="match status" value="2"/>
</dbReference>
<dbReference type="CDD" id="cd03784">
    <property type="entry name" value="GT1_Gtf-like"/>
    <property type="match status" value="1"/>
</dbReference>